<organism evidence="3 4">
    <name type="scientific">Cryptolaemus montrouzieri</name>
    <dbReference type="NCBI Taxonomy" id="559131"/>
    <lineage>
        <taxon>Eukaryota</taxon>
        <taxon>Metazoa</taxon>
        <taxon>Ecdysozoa</taxon>
        <taxon>Arthropoda</taxon>
        <taxon>Hexapoda</taxon>
        <taxon>Insecta</taxon>
        <taxon>Pterygota</taxon>
        <taxon>Neoptera</taxon>
        <taxon>Endopterygota</taxon>
        <taxon>Coleoptera</taxon>
        <taxon>Polyphaga</taxon>
        <taxon>Cucujiformia</taxon>
        <taxon>Coccinelloidea</taxon>
        <taxon>Coccinellidae</taxon>
        <taxon>Scymninae</taxon>
        <taxon>Scymnini</taxon>
        <taxon>Cryptolaemus</taxon>
    </lineage>
</organism>
<dbReference type="Gene3D" id="3.30.160.60">
    <property type="entry name" value="Classic Zinc Finger"/>
    <property type="match status" value="2"/>
</dbReference>
<name>A0ABD2NTG3_9CUCU</name>
<feature type="domain" description="C2H2-type" evidence="2">
    <location>
        <begin position="136"/>
        <end position="164"/>
    </location>
</feature>
<feature type="domain" description="C2H2-type" evidence="2">
    <location>
        <begin position="166"/>
        <end position="189"/>
    </location>
</feature>
<dbReference type="GO" id="GO:0008270">
    <property type="term" value="F:zinc ion binding"/>
    <property type="evidence" value="ECO:0007669"/>
    <property type="project" value="UniProtKB-KW"/>
</dbReference>
<comment type="caution">
    <text evidence="3">The sequence shown here is derived from an EMBL/GenBank/DDBJ whole genome shotgun (WGS) entry which is preliminary data.</text>
</comment>
<dbReference type="EMBL" id="JABFTP020000144">
    <property type="protein sequence ID" value="KAL3282001.1"/>
    <property type="molecule type" value="Genomic_DNA"/>
</dbReference>
<evidence type="ECO:0000313" key="4">
    <source>
        <dbReference type="Proteomes" id="UP001516400"/>
    </source>
</evidence>
<reference evidence="3 4" key="1">
    <citation type="journal article" date="2021" name="BMC Biol.">
        <title>Horizontally acquired antibacterial genes associated with adaptive radiation of ladybird beetles.</title>
        <authorList>
            <person name="Li H.S."/>
            <person name="Tang X.F."/>
            <person name="Huang Y.H."/>
            <person name="Xu Z.Y."/>
            <person name="Chen M.L."/>
            <person name="Du X.Y."/>
            <person name="Qiu B.Y."/>
            <person name="Chen P.T."/>
            <person name="Zhang W."/>
            <person name="Slipinski A."/>
            <person name="Escalona H.E."/>
            <person name="Waterhouse R.M."/>
            <person name="Zwick A."/>
            <person name="Pang H."/>
        </authorList>
    </citation>
    <scope>NUCLEOTIDE SEQUENCE [LARGE SCALE GENOMIC DNA]</scope>
    <source>
        <strain evidence="3">SYSU2018</strain>
    </source>
</reference>
<dbReference type="SUPFAM" id="SSF57667">
    <property type="entry name" value="beta-beta-alpha zinc fingers"/>
    <property type="match status" value="2"/>
</dbReference>
<evidence type="ECO:0000256" key="1">
    <source>
        <dbReference type="PROSITE-ProRule" id="PRU00042"/>
    </source>
</evidence>
<dbReference type="Proteomes" id="UP001516400">
    <property type="component" value="Unassembled WGS sequence"/>
</dbReference>
<dbReference type="AlphaFoldDB" id="A0ABD2NTG3"/>
<gene>
    <name evidence="3" type="ORF">HHI36_005204</name>
</gene>
<proteinExistence type="predicted"/>
<dbReference type="InterPro" id="IPR013087">
    <property type="entry name" value="Znf_C2H2_type"/>
</dbReference>
<dbReference type="FunFam" id="3.30.160.60:FF:001861">
    <property type="entry name" value="Protein tramtrack, beta isoform"/>
    <property type="match status" value="1"/>
</dbReference>
<sequence length="194" mass="22737">MKIVQICSKKEKGPTLDKINRTNSILNNSLSSEDIPVPCQEFFCSDIEMEENDNDIQEIDSNYECTYLNPLLISENSNEKKTKKQMKKMLEYEFANFDIVLDDSSFKSEYINSTKRISDSEKSARDFCVREKDNLFRCTVCDRVYTHISNFCRHYMTSHKVDVKMFSCPVCCKDFTRKDNMLAHLKIIHKQVTC</sequence>
<evidence type="ECO:0000313" key="3">
    <source>
        <dbReference type="EMBL" id="KAL3282001.1"/>
    </source>
</evidence>
<keyword evidence="4" id="KW-1185">Reference proteome</keyword>
<dbReference type="SMART" id="SM00355">
    <property type="entry name" value="ZnF_C2H2"/>
    <property type="match status" value="2"/>
</dbReference>
<dbReference type="PROSITE" id="PS00028">
    <property type="entry name" value="ZINC_FINGER_C2H2_1"/>
    <property type="match status" value="2"/>
</dbReference>
<dbReference type="PROSITE" id="PS50157">
    <property type="entry name" value="ZINC_FINGER_C2H2_2"/>
    <property type="match status" value="2"/>
</dbReference>
<keyword evidence="1" id="KW-0862">Zinc</keyword>
<dbReference type="InterPro" id="IPR036236">
    <property type="entry name" value="Znf_C2H2_sf"/>
</dbReference>
<protein>
    <recommendedName>
        <fullName evidence="2">C2H2-type domain-containing protein</fullName>
    </recommendedName>
</protein>
<dbReference type="Pfam" id="PF05605">
    <property type="entry name" value="zf-Di19"/>
    <property type="match status" value="1"/>
</dbReference>
<keyword evidence="1" id="KW-0863">Zinc-finger</keyword>
<dbReference type="InterPro" id="IPR008598">
    <property type="entry name" value="Di19_Zn-bd"/>
</dbReference>
<keyword evidence="1" id="KW-0479">Metal-binding</keyword>
<accession>A0ABD2NTG3</accession>
<evidence type="ECO:0000259" key="2">
    <source>
        <dbReference type="PROSITE" id="PS50157"/>
    </source>
</evidence>